<proteinExistence type="predicted"/>
<keyword evidence="2" id="KW-0813">Transport</keyword>
<feature type="transmembrane region" description="Helical" evidence="6">
    <location>
        <begin position="47"/>
        <end position="68"/>
    </location>
</feature>
<evidence type="ECO:0000313" key="8">
    <source>
        <dbReference type="Proteomes" id="UP000318509"/>
    </source>
</evidence>
<dbReference type="Gene3D" id="1.20.1250.20">
    <property type="entry name" value="MFS general substrate transporter like domains"/>
    <property type="match status" value="1"/>
</dbReference>
<feature type="non-terminal residue" evidence="7">
    <location>
        <position position="1"/>
    </location>
</feature>
<dbReference type="SUPFAM" id="SSF103473">
    <property type="entry name" value="MFS general substrate transporter"/>
    <property type="match status" value="1"/>
</dbReference>
<gene>
    <name evidence="7" type="ORF">E6H00_03240</name>
</gene>
<feature type="transmembrane region" description="Helical" evidence="6">
    <location>
        <begin position="112"/>
        <end position="130"/>
    </location>
</feature>
<accession>A0A537K884</accession>
<protein>
    <submittedName>
        <fullName evidence="7">SLC45 family MFS transporter</fullName>
    </submittedName>
</protein>
<organism evidence="7 8">
    <name type="scientific">Candidatus Segetimicrobium genomatis</name>
    <dbReference type="NCBI Taxonomy" id="2569760"/>
    <lineage>
        <taxon>Bacteria</taxon>
        <taxon>Bacillati</taxon>
        <taxon>Candidatus Sysuimicrobiota</taxon>
        <taxon>Candidatus Sysuimicrobiia</taxon>
        <taxon>Candidatus Sysuimicrobiales</taxon>
        <taxon>Candidatus Segetimicrobiaceae</taxon>
        <taxon>Candidatus Segetimicrobium</taxon>
    </lineage>
</organism>
<dbReference type="Proteomes" id="UP000318509">
    <property type="component" value="Unassembled WGS sequence"/>
</dbReference>
<evidence type="ECO:0000256" key="2">
    <source>
        <dbReference type="ARBA" id="ARBA00022448"/>
    </source>
</evidence>
<evidence type="ECO:0000313" key="7">
    <source>
        <dbReference type="EMBL" id="TMI91989.1"/>
    </source>
</evidence>
<keyword evidence="5 6" id="KW-0472">Membrane</keyword>
<reference evidence="7 8" key="1">
    <citation type="journal article" date="2019" name="Nat. Microbiol.">
        <title>Mediterranean grassland soil C-N compound turnover is dependent on rainfall and depth, and is mediated by genomically divergent microorganisms.</title>
        <authorList>
            <person name="Diamond S."/>
            <person name="Andeer P.F."/>
            <person name="Li Z."/>
            <person name="Crits-Christoph A."/>
            <person name="Burstein D."/>
            <person name="Anantharaman K."/>
            <person name="Lane K.R."/>
            <person name="Thomas B.C."/>
            <person name="Pan C."/>
            <person name="Northen T.R."/>
            <person name="Banfield J.F."/>
        </authorList>
    </citation>
    <scope>NUCLEOTIDE SEQUENCE [LARGE SCALE GENOMIC DNA]</scope>
    <source>
        <strain evidence="7">NP_3</strain>
    </source>
</reference>
<evidence type="ECO:0000256" key="4">
    <source>
        <dbReference type="ARBA" id="ARBA00022989"/>
    </source>
</evidence>
<comment type="caution">
    <text evidence="7">The sequence shown here is derived from an EMBL/GenBank/DDBJ whole genome shotgun (WGS) entry which is preliminary data.</text>
</comment>
<feature type="transmembrane region" description="Helical" evidence="6">
    <location>
        <begin position="80"/>
        <end position="106"/>
    </location>
</feature>
<dbReference type="InterPro" id="IPR036259">
    <property type="entry name" value="MFS_trans_sf"/>
</dbReference>
<keyword evidence="4 6" id="KW-1133">Transmembrane helix</keyword>
<dbReference type="AlphaFoldDB" id="A0A537K884"/>
<sequence>GFAALAAAVIPVMARRFGLQASHLLNLWAGGAALLCFPLFADPHWLLLPMLGVGLAWGSILSLPYALLSTSVPAEKMGVYMGIFNFFIVIPQLVAATVLGFLLRILFGGAPIYALVMGGVSLVLAGALVLRVPQPASAARG</sequence>
<name>A0A537K884_9BACT</name>
<evidence type="ECO:0000256" key="3">
    <source>
        <dbReference type="ARBA" id="ARBA00022692"/>
    </source>
</evidence>
<evidence type="ECO:0000256" key="6">
    <source>
        <dbReference type="SAM" id="Phobius"/>
    </source>
</evidence>
<keyword evidence="3 6" id="KW-0812">Transmembrane</keyword>
<dbReference type="EMBL" id="VBAK01000075">
    <property type="protein sequence ID" value="TMI91989.1"/>
    <property type="molecule type" value="Genomic_DNA"/>
</dbReference>
<dbReference type="PANTHER" id="PTHR19432">
    <property type="entry name" value="SUGAR TRANSPORTER"/>
    <property type="match status" value="1"/>
</dbReference>
<evidence type="ECO:0000256" key="5">
    <source>
        <dbReference type="ARBA" id="ARBA00023136"/>
    </source>
</evidence>
<evidence type="ECO:0000256" key="1">
    <source>
        <dbReference type="ARBA" id="ARBA00004141"/>
    </source>
</evidence>
<dbReference type="GO" id="GO:0016020">
    <property type="term" value="C:membrane"/>
    <property type="evidence" value="ECO:0007669"/>
    <property type="project" value="UniProtKB-SubCell"/>
</dbReference>
<feature type="transmembrane region" description="Helical" evidence="6">
    <location>
        <begin position="23"/>
        <end position="41"/>
    </location>
</feature>
<dbReference type="PANTHER" id="PTHR19432:SF35">
    <property type="entry name" value="SOLUTE CARRIER FAMILY 45 MEMBER 3 ISOFORM X1"/>
    <property type="match status" value="1"/>
</dbReference>
<comment type="subcellular location">
    <subcellularLocation>
        <location evidence="1">Membrane</location>
        <topology evidence="1">Multi-pass membrane protein</topology>
    </subcellularLocation>
</comment>